<protein>
    <submittedName>
        <fullName evidence="1">Uncharacterized protein</fullName>
    </submittedName>
</protein>
<evidence type="ECO:0000313" key="1">
    <source>
        <dbReference type="EMBL" id="WGK68937.1"/>
    </source>
</evidence>
<organism evidence="1 2">
    <name type="scientific">Candidatus Haliotispira prima</name>
    <dbReference type="NCBI Taxonomy" id="3034016"/>
    <lineage>
        <taxon>Bacteria</taxon>
        <taxon>Pseudomonadati</taxon>
        <taxon>Spirochaetota</taxon>
        <taxon>Spirochaetia</taxon>
        <taxon>Spirochaetales</taxon>
        <taxon>Spirochaetaceae</taxon>
        <taxon>Candidatus Haliotispira</taxon>
    </lineage>
</organism>
<dbReference type="RefSeq" id="WP_326927124.1">
    <property type="nucleotide sequence ID" value="NZ_CP123443.1"/>
</dbReference>
<name>A0ABY8MG08_9SPIO</name>
<proteinExistence type="predicted"/>
<keyword evidence="2" id="KW-1185">Reference proteome</keyword>
<dbReference type="EMBL" id="CP123443">
    <property type="protein sequence ID" value="WGK68937.1"/>
    <property type="molecule type" value="Genomic_DNA"/>
</dbReference>
<reference evidence="1 2" key="1">
    <citation type="submission" date="2023-04" db="EMBL/GenBank/DDBJ databases">
        <title>Spirochaete genome identified in red abalone sample constitutes a novel genus.</title>
        <authorList>
            <person name="Sharma S.P."/>
            <person name="Purcell C.M."/>
            <person name="Hyde J.R."/>
            <person name="Severin A.J."/>
        </authorList>
    </citation>
    <scope>NUCLEOTIDE SEQUENCE [LARGE SCALE GENOMIC DNA]</scope>
    <source>
        <strain evidence="1 2">SP-2023</strain>
    </source>
</reference>
<dbReference type="Proteomes" id="UP001228690">
    <property type="component" value="Chromosome"/>
</dbReference>
<gene>
    <name evidence="1" type="ORF">P0082_10690</name>
</gene>
<sequence>MFDVLLSGQEQKKNGGDADIGILPRLARGYCSSMAICEKENGAEGLKNDKFLWKSQIIGTFMYCS</sequence>
<evidence type="ECO:0000313" key="2">
    <source>
        <dbReference type="Proteomes" id="UP001228690"/>
    </source>
</evidence>
<accession>A0ABY8MG08</accession>